<name>A0A7W0BTK4_9BACL</name>
<accession>A0A7W0BTK4</accession>
<comment type="caution">
    <text evidence="1">The sequence shown here is derived from an EMBL/GenBank/DDBJ whole genome shotgun (WGS) entry which is preliminary data.</text>
</comment>
<reference evidence="1 2" key="1">
    <citation type="submission" date="2020-07" db="EMBL/GenBank/DDBJ databases">
        <title>Genomic Encyclopedia of Type Strains, Phase IV (KMG-IV): sequencing the most valuable type-strain genomes for metagenomic binning, comparative biology and taxonomic classification.</title>
        <authorList>
            <person name="Goeker M."/>
        </authorList>
    </citation>
    <scope>NUCLEOTIDE SEQUENCE [LARGE SCALE GENOMIC DNA]</scope>
    <source>
        <strain evidence="1 2">DSM 25220</strain>
    </source>
</reference>
<proteinExistence type="predicted"/>
<protein>
    <submittedName>
        <fullName evidence="1">Uncharacterized protein</fullName>
    </submittedName>
</protein>
<keyword evidence="2" id="KW-1185">Reference proteome</keyword>
<organism evidence="1 2">
    <name type="scientific">[Anoxybacillus] calidus</name>
    <dbReference type="NCBI Taxonomy" id="575178"/>
    <lineage>
        <taxon>Bacteria</taxon>
        <taxon>Bacillati</taxon>
        <taxon>Bacillota</taxon>
        <taxon>Bacilli</taxon>
        <taxon>Bacillales</taxon>
        <taxon>Anoxybacillaceae</taxon>
        <taxon>Paranoxybacillus</taxon>
    </lineage>
</organism>
<evidence type="ECO:0000313" key="1">
    <source>
        <dbReference type="EMBL" id="MBA2870261.1"/>
    </source>
</evidence>
<dbReference type="AlphaFoldDB" id="A0A7W0BTK4"/>
<gene>
    <name evidence="1" type="ORF">HNQ85_000519</name>
</gene>
<dbReference type="Proteomes" id="UP000580891">
    <property type="component" value="Unassembled WGS sequence"/>
</dbReference>
<sequence>MKLYKKATPVPMDRLTAENKAIFYNLYKKLIVS</sequence>
<dbReference type="EMBL" id="JACDUU010000001">
    <property type="protein sequence ID" value="MBA2870261.1"/>
    <property type="molecule type" value="Genomic_DNA"/>
</dbReference>
<evidence type="ECO:0000313" key="2">
    <source>
        <dbReference type="Proteomes" id="UP000580891"/>
    </source>
</evidence>